<dbReference type="Proteomes" id="UP000253720">
    <property type="component" value="Chromosome"/>
</dbReference>
<name>A0A345RPU1_9PSED</name>
<proteinExistence type="predicted"/>
<evidence type="ECO:0000256" key="1">
    <source>
        <dbReference type="SAM" id="MobiDB-lite"/>
    </source>
</evidence>
<gene>
    <name evidence="2" type="ORF">DLD99_12750</name>
</gene>
<protein>
    <recommendedName>
        <fullName evidence="4">DUF3077 domain-containing protein</fullName>
    </recommendedName>
</protein>
<evidence type="ECO:0000313" key="2">
    <source>
        <dbReference type="EMBL" id="AXI61307.1"/>
    </source>
</evidence>
<accession>A0A345RPU1</accession>
<sequence length="127" mass="13802">MFKATPNPPVTEPASITDPTSPYECPDSKKFNEAANRALDYHLGPMTAHMMAAPYTPNRLYQTNPASNNESLLVDAVETLGSANVMLHNFADLLQGPHRKTAQGIAQVVMLAELAVNRVLDKVVPTE</sequence>
<evidence type="ECO:0008006" key="4">
    <source>
        <dbReference type="Google" id="ProtNLM"/>
    </source>
</evidence>
<feature type="compositionally biased region" description="Pro residues" evidence="1">
    <location>
        <begin position="1"/>
        <end position="11"/>
    </location>
</feature>
<dbReference type="Pfam" id="PF19619">
    <property type="entry name" value="DUF6124"/>
    <property type="match status" value="1"/>
</dbReference>
<keyword evidence="3" id="KW-1185">Reference proteome</keyword>
<organism evidence="2 3">
    <name type="scientific">Pseudomonas kribbensis</name>
    <dbReference type="NCBI Taxonomy" id="1628086"/>
    <lineage>
        <taxon>Bacteria</taxon>
        <taxon>Pseudomonadati</taxon>
        <taxon>Pseudomonadota</taxon>
        <taxon>Gammaproteobacteria</taxon>
        <taxon>Pseudomonadales</taxon>
        <taxon>Pseudomonadaceae</taxon>
        <taxon>Pseudomonas</taxon>
    </lineage>
</organism>
<feature type="region of interest" description="Disordered" evidence="1">
    <location>
        <begin position="1"/>
        <end position="28"/>
    </location>
</feature>
<evidence type="ECO:0000313" key="3">
    <source>
        <dbReference type="Proteomes" id="UP000253720"/>
    </source>
</evidence>
<dbReference type="EMBL" id="CP029608">
    <property type="protein sequence ID" value="AXI61307.1"/>
    <property type="molecule type" value="Genomic_DNA"/>
</dbReference>
<dbReference type="AlphaFoldDB" id="A0A345RPU1"/>
<reference evidence="2 3" key="1">
    <citation type="submission" date="2018-05" db="EMBL/GenBank/DDBJ databases">
        <title>Complete genome sequence of Pseudomonas kribbensis 46-2(T).</title>
        <authorList>
            <person name="Jeong H."/>
            <person name="Lee S.-G."/>
            <person name="Rha E."/>
            <person name="Kim H."/>
        </authorList>
    </citation>
    <scope>NUCLEOTIDE SEQUENCE [LARGE SCALE GENOMIC DNA]</scope>
    <source>
        <strain evidence="2 3">46-2</strain>
    </source>
</reference>
<dbReference type="KEGG" id="pke:DLD99_12750"/>
<dbReference type="RefSeq" id="WP_114882507.1">
    <property type="nucleotide sequence ID" value="NZ_CP029608.1"/>
</dbReference>